<dbReference type="InterPro" id="IPR048339">
    <property type="entry name" value="Mediator_Med16_C"/>
</dbReference>
<evidence type="ECO:0000259" key="12">
    <source>
        <dbReference type="Pfam" id="PF20719"/>
    </source>
</evidence>
<evidence type="ECO:0000256" key="10">
    <source>
        <dbReference type="SAM" id="MobiDB-lite"/>
    </source>
</evidence>
<dbReference type="InterPro" id="IPR021665">
    <property type="entry name" value="Mediator_Med16_N"/>
</dbReference>
<dbReference type="GO" id="GO:0016592">
    <property type="term" value="C:mediator complex"/>
    <property type="evidence" value="ECO:0007669"/>
    <property type="project" value="InterPro"/>
</dbReference>
<feature type="compositionally biased region" description="Polar residues" evidence="10">
    <location>
        <begin position="936"/>
        <end position="951"/>
    </location>
</feature>
<feature type="domain" description="Mediator complex subunit Med16 N-terminal" evidence="11">
    <location>
        <begin position="148"/>
        <end position="475"/>
    </location>
</feature>
<feature type="compositionally biased region" description="Low complexity" evidence="10">
    <location>
        <begin position="899"/>
        <end position="932"/>
    </location>
</feature>
<dbReference type="GO" id="GO:0045893">
    <property type="term" value="P:positive regulation of DNA-templated transcription"/>
    <property type="evidence" value="ECO:0007669"/>
    <property type="project" value="TreeGrafter"/>
</dbReference>
<evidence type="ECO:0000256" key="4">
    <source>
        <dbReference type="ARBA" id="ARBA00023015"/>
    </source>
</evidence>
<name>A0A6A6TE32_9PLEO</name>
<comment type="subcellular location">
    <subcellularLocation>
        <location evidence="1 9">Nucleus</location>
    </subcellularLocation>
</comment>
<feature type="region of interest" description="Disordered" evidence="10">
    <location>
        <begin position="896"/>
        <end position="956"/>
    </location>
</feature>
<feature type="domain" description="Mediator complex subunit 16 C-terminal" evidence="12">
    <location>
        <begin position="850"/>
        <end position="998"/>
    </location>
</feature>
<comment type="similarity">
    <text evidence="2 9">Belongs to the Mediator complex subunit 16 family.</text>
</comment>
<dbReference type="AlphaFoldDB" id="A0A6A6TE32"/>
<proteinExistence type="inferred from homology"/>
<comment type="subunit">
    <text evidence="9">Component of the Mediator complex.</text>
</comment>
<evidence type="ECO:0000256" key="8">
    <source>
        <dbReference type="ARBA" id="ARBA00032015"/>
    </source>
</evidence>
<keyword evidence="5 9" id="KW-0010">Activator</keyword>
<evidence type="ECO:0000259" key="11">
    <source>
        <dbReference type="Pfam" id="PF11635"/>
    </source>
</evidence>
<dbReference type="InterPro" id="IPR048338">
    <property type="entry name" value="Mediator_Med16"/>
</dbReference>
<evidence type="ECO:0000256" key="1">
    <source>
        <dbReference type="ARBA" id="ARBA00004123"/>
    </source>
</evidence>
<dbReference type="EMBL" id="MU004324">
    <property type="protein sequence ID" value="KAF2657571.1"/>
    <property type="molecule type" value="Genomic_DNA"/>
</dbReference>
<evidence type="ECO:0000313" key="14">
    <source>
        <dbReference type="Proteomes" id="UP000799324"/>
    </source>
</evidence>
<keyword evidence="4 9" id="KW-0805">Transcription regulation</keyword>
<accession>A0A6A6TE32</accession>
<evidence type="ECO:0000256" key="2">
    <source>
        <dbReference type="ARBA" id="ARBA00006543"/>
    </source>
</evidence>
<protein>
    <recommendedName>
        <fullName evidence="3 9">Mediator of RNA polymerase II transcription subunit 16</fullName>
    </recommendedName>
    <alternativeName>
        <fullName evidence="8 9">Mediator complex subunit 16</fullName>
    </alternativeName>
</protein>
<reference evidence="13" key="1">
    <citation type="journal article" date="2020" name="Stud. Mycol.">
        <title>101 Dothideomycetes genomes: a test case for predicting lifestyles and emergence of pathogens.</title>
        <authorList>
            <person name="Haridas S."/>
            <person name="Albert R."/>
            <person name="Binder M."/>
            <person name="Bloem J."/>
            <person name="Labutti K."/>
            <person name="Salamov A."/>
            <person name="Andreopoulos B."/>
            <person name="Baker S."/>
            <person name="Barry K."/>
            <person name="Bills G."/>
            <person name="Bluhm B."/>
            <person name="Cannon C."/>
            <person name="Castanera R."/>
            <person name="Culley D."/>
            <person name="Daum C."/>
            <person name="Ezra D."/>
            <person name="Gonzalez J."/>
            <person name="Henrissat B."/>
            <person name="Kuo A."/>
            <person name="Liang C."/>
            <person name="Lipzen A."/>
            <person name="Lutzoni F."/>
            <person name="Magnuson J."/>
            <person name="Mondo S."/>
            <person name="Nolan M."/>
            <person name="Ohm R."/>
            <person name="Pangilinan J."/>
            <person name="Park H.-J."/>
            <person name="Ramirez L."/>
            <person name="Alfaro M."/>
            <person name="Sun H."/>
            <person name="Tritt A."/>
            <person name="Yoshinaga Y."/>
            <person name="Zwiers L.-H."/>
            <person name="Turgeon B."/>
            <person name="Goodwin S."/>
            <person name="Spatafora J."/>
            <person name="Crous P."/>
            <person name="Grigoriev I."/>
        </authorList>
    </citation>
    <scope>NUCLEOTIDE SEQUENCE</scope>
    <source>
        <strain evidence="13">CBS 122681</strain>
    </source>
</reference>
<dbReference type="Proteomes" id="UP000799324">
    <property type="component" value="Unassembled WGS sequence"/>
</dbReference>
<dbReference type="Pfam" id="PF11635">
    <property type="entry name" value="Med16_N"/>
    <property type="match status" value="1"/>
</dbReference>
<dbReference type="OrthoDB" id="4139168at2759"/>
<evidence type="ECO:0000256" key="3">
    <source>
        <dbReference type="ARBA" id="ARBA00019614"/>
    </source>
</evidence>
<evidence type="ECO:0000256" key="9">
    <source>
        <dbReference type="RuleBase" id="RU364149"/>
    </source>
</evidence>
<sequence length="1048" mass="116516">MPMIMDDQSYDDLFGDGEQVVALPTIIAPPIKGLARRLDELSASGCCQKIAWSKNGCVAYITPDGYSINLRVFARDPMTGKWDLGKASALEIPVGHDEFRFVHLSWSHLGNDLAVMDAAGHVIIFSCQMALDRMSFARSEIAQPEAEVDVVVGIHWCAILPYEQKNHIAWSASGKEDKWTFQTSSHSFNDACHPWDGKASMIYLKRRGELKYKFQQADSSWHEITATLGSMVSTREAFTHAAFASNNDNTLLLVAYDVSGRLHLYRIEARWNVLNPKPAQHPKVYEAPELQVTEICTEEQCYPTSSAVVNGDMNNATESKIRLPAQLTHLNFLPRTPEQNDGTLPTVQAIFSTPPNIVSLDQTQPQQNPFSILVRWQIHQTQQNQLHPSLEKVTSKKKSVSSVPAREVFLFKKLPDIVMHSVVMEFDPLWYNMILAFCHSDGTIEFRKRSTMDSIVPDYNTETVTSLPQAGFGFSSTDPSLHVALSPNHCLAACMHQDGSIKLRSMEYSYGNLSSPDADSRHSAALAALVLQSSTAANQYFSSDDIFSVIHSLSIPPSRITDFVALLFQGLNVNIDCGVEESANNHLMLLGRSPFFVKTLSAAHLLGLTGTVERTIPSKLAWMILNIKYITQILTTIARMHGQIEKTPLRPEVVPQFVGICRWIMHFMVYILDDILALAYHLRSQSLNTSLNSNGTANIDINTAMHAESHPAILLLLSSFPRMMLKLWSQPLAWVVKTAYQYSSSSHPQANIPPELRRVYAPLHQALSDLPFDWRVFESLVSEAHSLVRGTYRARNIPEPDRNRMERQLILGQIPDLLLPVAKRLLGESMFGKEDSANGGVQQQLPLPCIADRIDIARVMFFDTTWLGLSASKLSKRFHATHIVDVCQKTVIRGVGAQNPTSSNHHGTTTNGNTNPSTSQAQQQSQQNQQSRNRSDTLATQTSTKPASASNRPKKLRRCVRCAAHMEDVVQGMPGYANHHVSWLMGVAKHCVCGNSWMLVDDVTAGMLMEQGKEVEKQIVRERNSGDGDVTGLGLGMGVEALDGDWEA</sequence>
<evidence type="ECO:0000256" key="7">
    <source>
        <dbReference type="ARBA" id="ARBA00023242"/>
    </source>
</evidence>
<dbReference type="InterPro" id="IPR036322">
    <property type="entry name" value="WD40_repeat_dom_sf"/>
</dbReference>
<comment type="function">
    <text evidence="9">Component of the Mediator complex, a coactivator involved in the regulated transcription of nearly all RNA polymerase II-dependent genes. Mediator functions as a bridge to convey information from gene-specific regulatory proteins to the basal RNA polymerase II transcription machinery. Mediator is recruited to promoters by direct interactions with regulatory proteins and serves as a scaffold for the assembly of a functional preinitiation complex with RNA polymerase II and the general transcription factors.</text>
</comment>
<dbReference type="SUPFAM" id="SSF50978">
    <property type="entry name" value="WD40 repeat-like"/>
    <property type="match status" value="1"/>
</dbReference>
<dbReference type="PANTHER" id="PTHR13224">
    <property type="entry name" value="THYROID HORMONE RECEPTOR-ASSOCIATED PROTEIN-RELATED"/>
    <property type="match status" value="1"/>
</dbReference>
<keyword evidence="7 9" id="KW-0539">Nucleus</keyword>
<organism evidence="13 14">
    <name type="scientific">Lophiostoma macrostomum CBS 122681</name>
    <dbReference type="NCBI Taxonomy" id="1314788"/>
    <lineage>
        <taxon>Eukaryota</taxon>
        <taxon>Fungi</taxon>
        <taxon>Dikarya</taxon>
        <taxon>Ascomycota</taxon>
        <taxon>Pezizomycotina</taxon>
        <taxon>Dothideomycetes</taxon>
        <taxon>Pleosporomycetidae</taxon>
        <taxon>Pleosporales</taxon>
        <taxon>Lophiostomataceae</taxon>
        <taxon>Lophiostoma</taxon>
    </lineage>
</organism>
<evidence type="ECO:0000313" key="13">
    <source>
        <dbReference type="EMBL" id="KAF2657571.1"/>
    </source>
</evidence>
<keyword evidence="6 9" id="KW-0804">Transcription</keyword>
<evidence type="ECO:0000256" key="5">
    <source>
        <dbReference type="ARBA" id="ARBA00023159"/>
    </source>
</evidence>
<dbReference type="Pfam" id="PF20719">
    <property type="entry name" value="Med16_C"/>
    <property type="match status" value="1"/>
</dbReference>
<evidence type="ECO:0000256" key="6">
    <source>
        <dbReference type="ARBA" id="ARBA00023163"/>
    </source>
</evidence>
<dbReference type="PANTHER" id="PTHR13224:SF6">
    <property type="entry name" value="MEDIATOR OF RNA POLYMERASE II TRANSCRIPTION SUBUNIT 16"/>
    <property type="match status" value="1"/>
</dbReference>
<keyword evidence="14" id="KW-1185">Reference proteome</keyword>
<gene>
    <name evidence="9" type="primary">MED16</name>
    <name evidence="13" type="ORF">K491DRAFT_691029</name>
</gene>